<evidence type="ECO:0000256" key="5">
    <source>
        <dbReference type="ARBA" id="ARBA00022679"/>
    </source>
</evidence>
<gene>
    <name evidence="13" type="ORF">NT02SARS_1500</name>
</gene>
<dbReference type="InterPro" id="IPR050156">
    <property type="entry name" value="TC-AMP_synthase_SUA5"/>
</dbReference>
<dbReference type="GO" id="GO:0061710">
    <property type="term" value="F:L-threonylcarbamoyladenylate synthase"/>
    <property type="evidence" value="ECO:0007669"/>
    <property type="project" value="UniProtKB-EC"/>
</dbReference>
<dbReference type="AlphaFoldDB" id="J4WY11"/>
<dbReference type="PANTHER" id="PTHR17490:SF16">
    <property type="entry name" value="THREONYLCARBAMOYL-AMP SYNTHASE"/>
    <property type="match status" value="1"/>
</dbReference>
<evidence type="ECO:0000256" key="3">
    <source>
        <dbReference type="ARBA" id="ARBA00012584"/>
    </source>
</evidence>
<keyword evidence="5" id="KW-0808">Transferase</keyword>
<comment type="subcellular location">
    <subcellularLocation>
        <location evidence="1">Cytoplasm</location>
    </subcellularLocation>
</comment>
<dbReference type="GO" id="GO:0006450">
    <property type="term" value="P:regulation of translational fidelity"/>
    <property type="evidence" value="ECO:0007669"/>
    <property type="project" value="TreeGrafter"/>
</dbReference>
<evidence type="ECO:0000256" key="2">
    <source>
        <dbReference type="ARBA" id="ARBA00007663"/>
    </source>
</evidence>
<evidence type="ECO:0000256" key="7">
    <source>
        <dbReference type="ARBA" id="ARBA00022695"/>
    </source>
</evidence>
<comment type="catalytic activity">
    <reaction evidence="11">
        <text>L-threonine + hydrogencarbonate + ATP = L-threonylcarbamoyladenylate + diphosphate + H2O</text>
        <dbReference type="Rhea" id="RHEA:36407"/>
        <dbReference type="ChEBI" id="CHEBI:15377"/>
        <dbReference type="ChEBI" id="CHEBI:17544"/>
        <dbReference type="ChEBI" id="CHEBI:30616"/>
        <dbReference type="ChEBI" id="CHEBI:33019"/>
        <dbReference type="ChEBI" id="CHEBI:57926"/>
        <dbReference type="ChEBI" id="CHEBI:73682"/>
        <dbReference type="EC" id="2.7.7.87"/>
    </reaction>
</comment>
<keyword evidence="4" id="KW-0963">Cytoplasm</keyword>
<dbReference type="PANTHER" id="PTHR17490">
    <property type="entry name" value="SUA5"/>
    <property type="match status" value="1"/>
</dbReference>
<dbReference type="GO" id="GO:0005737">
    <property type="term" value="C:cytoplasm"/>
    <property type="evidence" value="ECO:0007669"/>
    <property type="project" value="UniProtKB-SubCell"/>
</dbReference>
<name>J4WY11_9GAMM</name>
<keyword evidence="7" id="KW-0548">Nucleotidyltransferase</keyword>
<evidence type="ECO:0000256" key="8">
    <source>
        <dbReference type="ARBA" id="ARBA00022741"/>
    </source>
</evidence>
<keyword evidence="6" id="KW-0819">tRNA processing</keyword>
<evidence type="ECO:0000256" key="6">
    <source>
        <dbReference type="ARBA" id="ARBA00022694"/>
    </source>
</evidence>
<evidence type="ECO:0000313" key="14">
    <source>
        <dbReference type="Proteomes" id="UP000010116"/>
    </source>
</evidence>
<proteinExistence type="inferred from homology"/>
<protein>
    <recommendedName>
        <fullName evidence="10">L-threonylcarbamoyladenylate synthase</fullName>
        <ecNumber evidence="3">2.7.7.87</ecNumber>
    </recommendedName>
    <alternativeName>
        <fullName evidence="10">L-threonylcarbamoyladenylate synthase</fullName>
    </alternativeName>
</protein>
<dbReference type="GO" id="GO:0000049">
    <property type="term" value="F:tRNA binding"/>
    <property type="evidence" value="ECO:0007669"/>
    <property type="project" value="TreeGrafter"/>
</dbReference>
<dbReference type="EC" id="2.7.7.87" evidence="3"/>
<dbReference type="EMBL" id="JH611186">
    <property type="protein sequence ID" value="EJP72785.1"/>
    <property type="molecule type" value="Genomic_DNA"/>
</dbReference>
<dbReference type="GO" id="GO:0005524">
    <property type="term" value="F:ATP binding"/>
    <property type="evidence" value="ECO:0007669"/>
    <property type="project" value="UniProtKB-KW"/>
</dbReference>
<feature type="domain" description="YrdC-like" evidence="12">
    <location>
        <begin position="5"/>
        <end position="186"/>
    </location>
</feature>
<accession>J4WY11</accession>
<evidence type="ECO:0000256" key="11">
    <source>
        <dbReference type="ARBA" id="ARBA00048366"/>
    </source>
</evidence>
<keyword evidence="9" id="KW-0067">ATP-binding</keyword>
<dbReference type="SUPFAM" id="SSF55821">
    <property type="entry name" value="YrdC/RibB"/>
    <property type="match status" value="1"/>
</dbReference>
<dbReference type="InterPro" id="IPR006070">
    <property type="entry name" value="Sua5-like_dom"/>
</dbReference>
<dbReference type="GO" id="GO:0008033">
    <property type="term" value="P:tRNA processing"/>
    <property type="evidence" value="ECO:0007669"/>
    <property type="project" value="UniProtKB-KW"/>
</dbReference>
<dbReference type="GO" id="GO:0003725">
    <property type="term" value="F:double-stranded RNA binding"/>
    <property type="evidence" value="ECO:0007669"/>
    <property type="project" value="InterPro"/>
</dbReference>
<dbReference type="PROSITE" id="PS51163">
    <property type="entry name" value="YRDC"/>
    <property type="match status" value="1"/>
</dbReference>
<evidence type="ECO:0000313" key="13">
    <source>
        <dbReference type="EMBL" id="EJP72785.1"/>
    </source>
</evidence>
<evidence type="ECO:0000259" key="12">
    <source>
        <dbReference type="PROSITE" id="PS51163"/>
    </source>
</evidence>
<dbReference type="HOGENOM" id="CLU_031397_6_0_6"/>
<evidence type="ECO:0000256" key="9">
    <source>
        <dbReference type="ARBA" id="ARBA00022840"/>
    </source>
</evidence>
<dbReference type="Gene3D" id="3.90.870.10">
    <property type="entry name" value="DHBP synthase"/>
    <property type="match status" value="1"/>
</dbReference>
<comment type="similarity">
    <text evidence="2">Belongs to the SUA5 family.</text>
</comment>
<keyword evidence="8" id="KW-0547">Nucleotide-binding</keyword>
<evidence type="ECO:0000256" key="4">
    <source>
        <dbReference type="ARBA" id="ARBA00022490"/>
    </source>
</evidence>
<sequence length="186" mass="21149">MQVKSLDVLSSAEWLAEGKILIHPTEGIWGIGCDALNKSSFQKVYDLKKRPRNKSFILLIKSFESIRNYLVKLDTNDLKYIEDVWPGHTTLLIKYNENLPEHLKNESGKVALRVSNHYPINTLFKAFNGILVSTSANLSGEPNIENIDDILSTFAHKDVAHYDDKLGNNKKPSRIIDLESRTVIRD</sequence>
<organism evidence="13 14">
    <name type="scientific">SAR86 cluster bacterium SAR86B</name>
    <dbReference type="NCBI Taxonomy" id="1123867"/>
    <lineage>
        <taxon>Bacteria</taxon>
        <taxon>Pseudomonadati</taxon>
        <taxon>Pseudomonadota</taxon>
        <taxon>Gammaproteobacteria</taxon>
        <taxon>SAR86 cluster</taxon>
    </lineage>
</organism>
<dbReference type="Pfam" id="PF01300">
    <property type="entry name" value="Sua5_yciO_yrdC"/>
    <property type="match status" value="1"/>
</dbReference>
<dbReference type="InterPro" id="IPR017945">
    <property type="entry name" value="DHBP_synth_RibB-like_a/b_dom"/>
</dbReference>
<reference evidence="13 14" key="1">
    <citation type="journal article" date="2012" name="ISME J.">
        <title>Genomic insights to SAR86, an abundant and uncultivated marine bacterial lineage.</title>
        <authorList>
            <person name="Dupont C.L."/>
            <person name="Rusch D.B."/>
            <person name="Yooseph S."/>
            <person name="Lombardo M.J."/>
            <person name="Richter R.A."/>
            <person name="Valas R."/>
            <person name="Novotny M."/>
            <person name="Yee-Greenbaum J."/>
            <person name="Selengut J.D."/>
            <person name="Haft D.H."/>
            <person name="Halpern A.L."/>
            <person name="Lasken R.S."/>
            <person name="Nealson K."/>
            <person name="Friedman R."/>
            <person name="Venter J.C."/>
        </authorList>
    </citation>
    <scope>NUCLEOTIDE SEQUENCE [LARGE SCALE GENOMIC DNA]</scope>
</reference>
<dbReference type="Proteomes" id="UP000010116">
    <property type="component" value="Unassembled WGS sequence"/>
</dbReference>
<evidence type="ECO:0000256" key="10">
    <source>
        <dbReference type="ARBA" id="ARBA00029774"/>
    </source>
</evidence>
<evidence type="ECO:0000256" key="1">
    <source>
        <dbReference type="ARBA" id="ARBA00004496"/>
    </source>
</evidence>